<keyword evidence="2" id="KW-1185">Reference proteome</keyword>
<evidence type="ECO:0000313" key="1">
    <source>
        <dbReference type="EMBL" id="KAF2230560.1"/>
    </source>
</evidence>
<dbReference type="AlphaFoldDB" id="A0A6A6GYK4"/>
<sequence>MARTLLMAPAHIAISFSKAGKGMQEIVQSIFVIRPLTYTLHLVDRSRGYRKYGHKVETYIRYLLGHSISSIHGSNTTAFRNHNSS</sequence>
<proteinExistence type="predicted"/>
<evidence type="ECO:0000313" key="2">
    <source>
        <dbReference type="Proteomes" id="UP000800092"/>
    </source>
</evidence>
<protein>
    <submittedName>
        <fullName evidence="1">Uncharacterized protein</fullName>
    </submittedName>
</protein>
<organism evidence="1 2">
    <name type="scientific">Viridothelium virens</name>
    <name type="common">Speckled blister lichen</name>
    <name type="synonym">Trypethelium virens</name>
    <dbReference type="NCBI Taxonomy" id="1048519"/>
    <lineage>
        <taxon>Eukaryota</taxon>
        <taxon>Fungi</taxon>
        <taxon>Dikarya</taxon>
        <taxon>Ascomycota</taxon>
        <taxon>Pezizomycotina</taxon>
        <taxon>Dothideomycetes</taxon>
        <taxon>Dothideomycetes incertae sedis</taxon>
        <taxon>Trypetheliales</taxon>
        <taxon>Trypetheliaceae</taxon>
        <taxon>Viridothelium</taxon>
    </lineage>
</organism>
<gene>
    <name evidence="1" type="ORF">EV356DRAFT_330226</name>
</gene>
<reference evidence="1" key="1">
    <citation type="journal article" date="2020" name="Stud. Mycol.">
        <title>101 Dothideomycetes genomes: a test case for predicting lifestyles and emergence of pathogens.</title>
        <authorList>
            <person name="Haridas S."/>
            <person name="Albert R."/>
            <person name="Binder M."/>
            <person name="Bloem J."/>
            <person name="Labutti K."/>
            <person name="Salamov A."/>
            <person name="Andreopoulos B."/>
            <person name="Baker S."/>
            <person name="Barry K."/>
            <person name="Bills G."/>
            <person name="Bluhm B."/>
            <person name="Cannon C."/>
            <person name="Castanera R."/>
            <person name="Culley D."/>
            <person name="Daum C."/>
            <person name="Ezra D."/>
            <person name="Gonzalez J."/>
            <person name="Henrissat B."/>
            <person name="Kuo A."/>
            <person name="Liang C."/>
            <person name="Lipzen A."/>
            <person name="Lutzoni F."/>
            <person name="Magnuson J."/>
            <person name="Mondo S."/>
            <person name="Nolan M."/>
            <person name="Ohm R."/>
            <person name="Pangilinan J."/>
            <person name="Park H.-J."/>
            <person name="Ramirez L."/>
            <person name="Alfaro M."/>
            <person name="Sun H."/>
            <person name="Tritt A."/>
            <person name="Yoshinaga Y."/>
            <person name="Zwiers L.-H."/>
            <person name="Turgeon B."/>
            <person name="Goodwin S."/>
            <person name="Spatafora J."/>
            <person name="Crous P."/>
            <person name="Grigoriev I."/>
        </authorList>
    </citation>
    <scope>NUCLEOTIDE SEQUENCE</scope>
    <source>
        <strain evidence="1">Tuck. ex Michener</strain>
    </source>
</reference>
<dbReference type="Proteomes" id="UP000800092">
    <property type="component" value="Unassembled WGS sequence"/>
</dbReference>
<accession>A0A6A6GYK4</accession>
<name>A0A6A6GYK4_VIRVR</name>
<dbReference type="EMBL" id="ML991839">
    <property type="protein sequence ID" value="KAF2230560.1"/>
    <property type="molecule type" value="Genomic_DNA"/>
</dbReference>